<reference evidence="1 2" key="1">
    <citation type="submission" date="2019-08" db="EMBL/GenBank/DDBJ databases">
        <title>Whole genome of Aphis craccivora.</title>
        <authorList>
            <person name="Voronova N.V."/>
            <person name="Shulinski R.S."/>
            <person name="Bandarenka Y.V."/>
            <person name="Zhorov D.G."/>
            <person name="Warner D."/>
        </authorList>
    </citation>
    <scope>NUCLEOTIDE SEQUENCE [LARGE SCALE GENOMIC DNA]</scope>
    <source>
        <strain evidence="1">180601</strain>
        <tissue evidence="1">Whole Body</tissue>
    </source>
</reference>
<organism evidence="1 2">
    <name type="scientific">Aphis craccivora</name>
    <name type="common">Cowpea aphid</name>
    <dbReference type="NCBI Taxonomy" id="307492"/>
    <lineage>
        <taxon>Eukaryota</taxon>
        <taxon>Metazoa</taxon>
        <taxon>Ecdysozoa</taxon>
        <taxon>Arthropoda</taxon>
        <taxon>Hexapoda</taxon>
        <taxon>Insecta</taxon>
        <taxon>Pterygota</taxon>
        <taxon>Neoptera</taxon>
        <taxon>Paraneoptera</taxon>
        <taxon>Hemiptera</taxon>
        <taxon>Sternorrhyncha</taxon>
        <taxon>Aphidomorpha</taxon>
        <taxon>Aphidoidea</taxon>
        <taxon>Aphididae</taxon>
        <taxon>Aphidini</taxon>
        <taxon>Aphis</taxon>
        <taxon>Aphis</taxon>
    </lineage>
</organism>
<feature type="non-terminal residue" evidence="1">
    <location>
        <position position="1"/>
    </location>
</feature>
<sequence>FIPTVFHDFYKNLSNDKSQIDQICLDEEQNEED</sequence>
<protein>
    <submittedName>
        <fullName evidence="1">Uncharacterized protein</fullName>
    </submittedName>
</protein>
<gene>
    <name evidence="1" type="ORF">FWK35_00012935</name>
</gene>
<dbReference type="AlphaFoldDB" id="A0A6G0ZEP7"/>
<accession>A0A6G0ZEP7</accession>
<dbReference type="EMBL" id="VUJU01000630">
    <property type="protein sequence ID" value="KAF0769215.1"/>
    <property type="molecule type" value="Genomic_DNA"/>
</dbReference>
<evidence type="ECO:0000313" key="2">
    <source>
        <dbReference type="Proteomes" id="UP000478052"/>
    </source>
</evidence>
<evidence type="ECO:0000313" key="1">
    <source>
        <dbReference type="EMBL" id="KAF0769215.1"/>
    </source>
</evidence>
<dbReference type="Proteomes" id="UP000478052">
    <property type="component" value="Unassembled WGS sequence"/>
</dbReference>
<comment type="caution">
    <text evidence="1">The sequence shown here is derived from an EMBL/GenBank/DDBJ whole genome shotgun (WGS) entry which is preliminary data.</text>
</comment>
<name>A0A6G0ZEP7_APHCR</name>
<proteinExistence type="predicted"/>
<keyword evidence="2" id="KW-1185">Reference proteome</keyword>